<evidence type="ECO:0000313" key="1">
    <source>
        <dbReference type="EMBL" id="KAL0126641.1"/>
    </source>
</evidence>
<evidence type="ECO:0000313" key="2">
    <source>
        <dbReference type="Proteomes" id="UP001430953"/>
    </source>
</evidence>
<gene>
    <name evidence="1" type="ORF">PUN28_005186</name>
</gene>
<dbReference type="EMBL" id="JADYXP020000004">
    <property type="protein sequence ID" value="KAL0126641.1"/>
    <property type="molecule type" value="Genomic_DNA"/>
</dbReference>
<organism evidence="1 2">
    <name type="scientific">Cardiocondyla obscurior</name>
    <dbReference type="NCBI Taxonomy" id="286306"/>
    <lineage>
        <taxon>Eukaryota</taxon>
        <taxon>Metazoa</taxon>
        <taxon>Ecdysozoa</taxon>
        <taxon>Arthropoda</taxon>
        <taxon>Hexapoda</taxon>
        <taxon>Insecta</taxon>
        <taxon>Pterygota</taxon>
        <taxon>Neoptera</taxon>
        <taxon>Endopterygota</taxon>
        <taxon>Hymenoptera</taxon>
        <taxon>Apocrita</taxon>
        <taxon>Aculeata</taxon>
        <taxon>Formicoidea</taxon>
        <taxon>Formicidae</taxon>
        <taxon>Myrmicinae</taxon>
        <taxon>Cardiocondyla</taxon>
    </lineage>
</organism>
<protein>
    <recommendedName>
        <fullName evidence="3">Ribosomal protein L20</fullName>
    </recommendedName>
</protein>
<accession>A0AAW2GHD2</accession>
<reference evidence="1 2" key="1">
    <citation type="submission" date="2023-03" db="EMBL/GenBank/DDBJ databases">
        <title>High recombination rates correlate with genetic variation in Cardiocondyla obscurior ants.</title>
        <authorList>
            <person name="Errbii M."/>
        </authorList>
    </citation>
    <scope>NUCLEOTIDE SEQUENCE [LARGE SCALE GENOMIC DNA]</scope>
    <source>
        <strain evidence="1">Alpha-2009</strain>
        <tissue evidence="1">Whole body</tissue>
    </source>
</reference>
<evidence type="ECO:0008006" key="3">
    <source>
        <dbReference type="Google" id="ProtNLM"/>
    </source>
</evidence>
<comment type="caution">
    <text evidence="1">The sequence shown here is derived from an EMBL/GenBank/DDBJ whole genome shotgun (WGS) entry which is preliminary data.</text>
</comment>
<sequence length="136" mass="16026">MSEKGKSREIKTQLFAIVATRRTHRRVRSVKGTKANSRLFRRNAVSSVLLRFFIFRAKTKPRLARIRLFEFLPYEYSHLALLCVNARSNFQFRFSLTTVDVFNLPLRRARNPPSIVPLRHTWKRASAYVRACGCRR</sequence>
<keyword evidence="2" id="KW-1185">Reference proteome</keyword>
<name>A0AAW2GHD2_9HYME</name>
<dbReference type="AlphaFoldDB" id="A0AAW2GHD2"/>
<proteinExistence type="predicted"/>
<dbReference type="Proteomes" id="UP001430953">
    <property type="component" value="Unassembled WGS sequence"/>
</dbReference>